<feature type="compositionally biased region" description="Polar residues" evidence="1">
    <location>
        <begin position="18"/>
        <end position="36"/>
    </location>
</feature>
<dbReference type="Gramene" id="KCW73517">
    <property type="protein sequence ID" value="KCW73517"/>
    <property type="gene ID" value="EUGRSUZ_E02030"/>
</dbReference>
<dbReference type="AlphaFoldDB" id="A0A059C594"/>
<evidence type="ECO:0000313" key="2">
    <source>
        <dbReference type="EMBL" id="KCW73517.1"/>
    </source>
</evidence>
<sequence length="217" mass="24371">MTIESGGEVVGDNDTEDWSQQTKNEQVRITPSSLTEKQGAVSAPPKASGPKTGAGEEELEATAIGGRAPSEKSLPMEKAKSRRTTFRSSGDVKKLRRRCSKRRRRRRRRDRNPKRKNARAGSVVVLLRRVRKSTCPRRWSGGAAARGRERRAPTELDGNGGRRRRRRRRRRQGERRCFLIGGSERLRYGERFSPVKLAGFVVVESSVCSAVPLSRFG</sequence>
<reference evidence="2" key="1">
    <citation type="submission" date="2013-07" db="EMBL/GenBank/DDBJ databases">
        <title>The genome of Eucalyptus grandis.</title>
        <authorList>
            <person name="Schmutz J."/>
            <person name="Hayes R."/>
            <person name="Myburg A."/>
            <person name="Tuskan G."/>
            <person name="Grattapaglia D."/>
            <person name="Rokhsar D.S."/>
        </authorList>
    </citation>
    <scope>NUCLEOTIDE SEQUENCE</scope>
    <source>
        <tissue evidence="2">Leaf extractions</tissue>
    </source>
</reference>
<organism evidence="2">
    <name type="scientific">Eucalyptus grandis</name>
    <name type="common">Flooded gum</name>
    <dbReference type="NCBI Taxonomy" id="71139"/>
    <lineage>
        <taxon>Eukaryota</taxon>
        <taxon>Viridiplantae</taxon>
        <taxon>Streptophyta</taxon>
        <taxon>Embryophyta</taxon>
        <taxon>Tracheophyta</taxon>
        <taxon>Spermatophyta</taxon>
        <taxon>Magnoliopsida</taxon>
        <taxon>eudicotyledons</taxon>
        <taxon>Gunneridae</taxon>
        <taxon>Pentapetalae</taxon>
        <taxon>rosids</taxon>
        <taxon>malvids</taxon>
        <taxon>Myrtales</taxon>
        <taxon>Myrtaceae</taxon>
        <taxon>Myrtoideae</taxon>
        <taxon>Eucalypteae</taxon>
        <taxon>Eucalyptus</taxon>
    </lineage>
</organism>
<feature type="region of interest" description="Disordered" evidence="1">
    <location>
        <begin position="1"/>
        <end position="122"/>
    </location>
</feature>
<feature type="compositionally biased region" description="Basic residues" evidence="1">
    <location>
        <begin position="94"/>
        <end position="118"/>
    </location>
</feature>
<name>A0A059C594_EUCGR</name>
<feature type="region of interest" description="Disordered" evidence="1">
    <location>
        <begin position="137"/>
        <end position="172"/>
    </location>
</feature>
<proteinExistence type="predicted"/>
<evidence type="ECO:0000256" key="1">
    <source>
        <dbReference type="SAM" id="MobiDB-lite"/>
    </source>
</evidence>
<accession>A0A059C594</accession>
<dbReference type="InParanoid" id="A0A059C594"/>
<feature type="compositionally biased region" description="Basic residues" evidence="1">
    <location>
        <begin position="161"/>
        <end position="172"/>
    </location>
</feature>
<protein>
    <submittedName>
        <fullName evidence="2">Uncharacterized protein</fullName>
    </submittedName>
</protein>
<dbReference type="EMBL" id="KK198757">
    <property type="protein sequence ID" value="KCW73517.1"/>
    <property type="molecule type" value="Genomic_DNA"/>
</dbReference>
<gene>
    <name evidence="2" type="ORF">EUGRSUZ_E02030</name>
</gene>